<accession>A0ABX0TTX2</accession>
<dbReference type="Proteomes" id="UP000727456">
    <property type="component" value="Unassembled WGS sequence"/>
</dbReference>
<feature type="transmembrane region" description="Helical" evidence="1">
    <location>
        <begin position="15"/>
        <end position="34"/>
    </location>
</feature>
<name>A0ABX0TTX2_9SPHN</name>
<protein>
    <submittedName>
        <fullName evidence="2">Uncharacterized protein</fullName>
    </submittedName>
</protein>
<sequence length="44" mass="5029">MPTYSAFLTDSPFELFFDLVGCCLIVMFSVDVADDIATIRNFFR</sequence>
<dbReference type="EMBL" id="JAAOZC010000002">
    <property type="protein sequence ID" value="NIJ07225.1"/>
    <property type="molecule type" value="Genomic_DNA"/>
</dbReference>
<dbReference type="RefSeq" id="WP_279587875.1">
    <property type="nucleotide sequence ID" value="NZ_JAAOZC010000002.1"/>
</dbReference>
<proteinExistence type="predicted"/>
<reference evidence="2 3" key="1">
    <citation type="submission" date="2020-03" db="EMBL/GenBank/DDBJ databases">
        <title>Genomic Encyclopedia of Type Strains, Phase III (KMG-III): the genomes of soil and plant-associated and newly described type strains.</title>
        <authorList>
            <person name="Whitman W."/>
        </authorList>
    </citation>
    <scope>NUCLEOTIDE SEQUENCE [LARGE SCALE GENOMIC DNA]</scope>
    <source>
        <strain evidence="2 3">CECT 8804</strain>
    </source>
</reference>
<organism evidence="2 3">
    <name type="scientific">Sphingomonas vulcanisoli</name>
    <dbReference type="NCBI Taxonomy" id="1658060"/>
    <lineage>
        <taxon>Bacteria</taxon>
        <taxon>Pseudomonadati</taxon>
        <taxon>Pseudomonadota</taxon>
        <taxon>Alphaproteobacteria</taxon>
        <taxon>Sphingomonadales</taxon>
        <taxon>Sphingomonadaceae</taxon>
        <taxon>Sphingomonas</taxon>
    </lineage>
</organism>
<keyword evidence="3" id="KW-1185">Reference proteome</keyword>
<gene>
    <name evidence="2" type="ORF">FHS31_000821</name>
</gene>
<keyword evidence="1" id="KW-0812">Transmembrane</keyword>
<comment type="caution">
    <text evidence="2">The sequence shown here is derived from an EMBL/GenBank/DDBJ whole genome shotgun (WGS) entry which is preliminary data.</text>
</comment>
<keyword evidence="1" id="KW-1133">Transmembrane helix</keyword>
<evidence type="ECO:0000313" key="3">
    <source>
        <dbReference type="Proteomes" id="UP000727456"/>
    </source>
</evidence>
<evidence type="ECO:0000256" key="1">
    <source>
        <dbReference type="SAM" id="Phobius"/>
    </source>
</evidence>
<evidence type="ECO:0000313" key="2">
    <source>
        <dbReference type="EMBL" id="NIJ07225.1"/>
    </source>
</evidence>
<keyword evidence="1" id="KW-0472">Membrane</keyword>